<gene>
    <name evidence="1" type="ORF">H9734_10120</name>
</gene>
<accession>A0A9D1XEB9</accession>
<name>A0A9D1XEB9_9FIRM</name>
<dbReference type="AlphaFoldDB" id="A0A9D1XEB9"/>
<reference evidence="1" key="1">
    <citation type="journal article" date="2021" name="PeerJ">
        <title>Extensive microbial diversity within the chicken gut microbiome revealed by metagenomics and culture.</title>
        <authorList>
            <person name="Gilroy R."/>
            <person name="Ravi A."/>
            <person name="Getino M."/>
            <person name="Pursley I."/>
            <person name="Horton D.L."/>
            <person name="Alikhan N.F."/>
            <person name="Baker D."/>
            <person name="Gharbi K."/>
            <person name="Hall N."/>
            <person name="Watson M."/>
            <person name="Adriaenssens E.M."/>
            <person name="Foster-Nyarko E."/>
            <person name="Jarju S."/>
            <person name="Secka A."/>
            <person name="Antonio M."/>
            <person name="Oren A."/>
            <person name="Chaudhuri R.R."/>
            <person name="La Ragione R."/>
            <person name="Hildebrand F."/>
            <person name="Pallen M.J."/>
        </authorList>
    </citation>
    <scope>NUCLEOTIDE SEQUENCE</scope>
    <source>
        <strain evidence="1">CHK183-1962</strain>
    </source>
</reference>
<evidence type="ECO:0000313" key="1">
    <source>
        <dbReference type="EMBL" id="HIX77934.1"/>
    </source>
</evidence>
<reference evidence="1" key="2">
    <citation type="submission" date="2021-04" db="EMBL/GenBank/DDBJ databases">
        <authorList>
            <person name="Gilroy R."/>
        </authorList>
    </citation>
    <scope>NUCLEOTIDE SEQUENCE</scope>
    <source>
        <strain evidence="1">CHK183-1962</strain>
    </source>
</reference>
<organism evidence="1 2">
    <name type="scientific">Candidatus Fusicatenibacter merdavium</name>
    <dbReference type="NCBI Taxonomy" id="2838600"/>
    <lineage>
        <taxon>Bacteria</taxon>
        <taxon>Bacillati</taxon>
        <taxon>Bacillota</taxon>
        <taxon>Clostridia</taxon>
        <taxon>Lachnospirales</taxon>
        <taxon>Lachnospiraceae</taxon>
        <taxon>Fusicatenibacter</taxon>
    </lineage>
</organism>
<dbReference type="Proteomes" id="UP000886890">
    <property type="component" value="Unassembled WGS sequence"/>
</dbReference>
<protein>
    <recommendedName>
        <fullName evidence="3">SGNH/GDSL hydrolase family protein</fullName>
    </recommendedName>
</protein>
<dbReference type="SUPFAM" id="SSF52266">
    <property type="entry name" value="SGNH hydrolase"/>
    <property type="match status" value="1"/>
</dbReference>
<dbReference type="InterPro" id="IPR036514">
    <property type="entry name" value="SGNH_hydro_sf"/>
</dbReference>
<comment type="caution">
    <text evidence="1">The sequence shown here is derived from an EMBL/GenBank/DDBJ whole genome shotgun (WGS) entry which is preliminary data.</text>
</comment>
<proteinExistence type="predicted"/>
<evidence type="ECO:0000313" key="2">
    <source>
        <dbReference type="Proteomes" id="UP000886890"/>
    </source>
</evidence>
<dbReference type="Gene3D" id="3.40.50.1110">
    <property type="entry name" value="SGNH hydrolase"/>
    <property type="match status" value="1"/>
</dbReference>
<evidence type="ECO:0008006" key="3">
    <source>
        <dbReference type="Google" id="ProtNLM"/>
    </source>
</evidence>
<sequence>MKKFLFIGNSHTYFNDMPQLFAKLYQAGTGEPAESVMLSHSGRSWEWHRKEAYEIRYNLLYGGYDDCFLQQAAHPFPGEETTRQCGKYLIDLCKTAGVRPVLVETWAKKDEPQEQAQMNRVYRGMAEENDCLISPVGEVWQEVRKLRPEIDLYYKDGAHASVYGDYLIACCHFRTVTGRSVLDLPNTGIDFSDFRRAEEEGREGLDVLRAREILLDGECCREIREVIEAIL</sequence>
<dbReference type="EMBL" id="DXEK01000165">
    <property type="protein sequence ID" value="HIX77934.1"/>
    <property type="molecule type" value="Genomic_DNA"/>
</dbReference>